<dbReference type="Gene3D" id="2.40.128.520">
    <property type="match status" value="1"/>
</dbReference>
<protein>
    <submittedName>
        <fullName evidence="3">DUF2147 domain-containing protein</fullName>
    </submittedName>
</protein>
<feature type="domain" description="DUF2147" evidence="2">
    <location>
        <begin position="50"/>
        <end position="161"/>
    </location>
</feature>
<dbReference type="RefSeq" id="WP_160618751.1">
    <property type="nucleotide sequence ID" value="NZ_CP047652.1"/>
</dbReference>
<evidence type="ECO:0000256" key="1">
    <source>
        <dbReference type="SAM" id="SignalP"/>
    </source>
</evidence>
<sequence>MLYCEGSKINHQELRHKKLGFWLGLCFLLLSLTPAYAKSAPDSSTIKEEGLWLVESKDGIFRIGACDKSKNSKDLRLCGWLVGMSYTEGEPAVDYWGRSECGLAIIQNLKRDDDGAWYGAILDPRNGRKYQARIKLEKNGQLQLRGYLLLPIFGESQNWTRYKGPAIGPKCKMTAQNKK</sequence>
<dbReference type="KEGG" id="bomb:GT348_04835"/>
<gene>
    <name evidence="3" type="ORF">GT348_04835</name>
</gene>
<feature type="signal peptide" evidence="1">
    <location>
        <begin position="1"/>
        <end position="37"/>
    </location>
</feature>
<organism evidence="3 4">
    <name type="scientific">Aristophania vespae</name>
    <dbReference type="NCBI Taxonomy" id="2697033"/>
    <lineage>
        <taxon>Bacteria</taxon>
        <taxon>Pseudomonadati</taxon>
        <taxon>Pseudomonadota</taxon>
        <taxon>Alphaproteobacteria</taxon>
        <taxon>Acetobacterales</taxon>
        <taxon>Acetobacteraceae</taxon>
        <taxon>Aristophania</taxon>
    </lineage>
</organism>
<name>A0A6P1NAI9_9PROT</name>
<dbReference type="AlphaFoldDB" id="A0A6P1NAI9"/>
<dbReference type="InterPro" id="IPR019223">
    <property type="entry name" value="DUF2147"/>
</dbReference>
<evidence type="ECO:0000313" key="3">
    <source>
        <dbReference type="EMBL" id="QHI95675.1"/>
    </source>
</evidence>
<dbReference type="PANTHER" id="PTHR36919:SF2">
    <property type="entry name" value="BLL6627 PROTEIN"/>
    <property type="match status" value="1"/>
</dbReference>
<dbReference type="PANTHER" id="PTHR36919">
    <property type="entry name" value="BLR1215 PROTEIN"/>
    <property type="match status" value="1"/>
</dbReference>
<dbReference type="Pfam" id="PF09917">
    <property type="entry name" value="DUF2147"/>
    <property type="match status" value="1"/>
</dbReference>
<keyword evidence="1" id="KW-0732">Signal</keyword>
<evidence type="ECO:0000259" key="2">
    <source>
        <dbReference type="Pfam" id="PF09917"/>
    </source>
</evidence>
<dbReference type="Proteomes" id="UP000463975">
    <property type="component" value="Chromosome"/>
</dbReference>
<proteinExistence type="predicted"/>
<evidence type="ECO:0000313" key="4">
    <source>
        <dbReference type="Proteomes" id="UP000463975"/>
    </source>
</evidence>
<feature type="chain" id="PRO_5026943211" evidence="1">
    <location>
        <begin position="38"/>
        <end position="179"/>
    </location>
</feature>
<reference evidence="3 4" key="1">
    <citation type="submission" date="2020-01" db="EMBL/GenBank/DDBJ databases">
        <title>Genome sequencing of strain KACC 21507.</title>
        <authorList>
            <person name="Heo J."/>
            <person name="Kim S.-J."/>
            <person name="Kim J.-S."/>
            <person name="Hong S.-B."/>
            <person name="Kwon S.-W."/>
        </authorList>
    </citation>
    <scope>NUCLEOTIDE SEQUENCE [LARGE SCALE GENOMIC DNA]</scope>
    <source>
        <strain evidence="3 4">KACC 21507</strain>
    </source>
</reference>
<dbReference type="EMBL" id="CP047652">
    <property type="protein sequence ID" value="QHI95675.1"/>
    <property type="molecule type" value="Genomic_DNA"/>
</dbReference>
<keyword evidence="4" id="KW-1185">Reference proteome</keyword>
<accession>A0A6P1NAI9</accession>